<keyword evidence="6" id="KW-0547">Nucleotide-binding</keyword>
<organism evidence="11">
    <name type="scientific">hydrothermal vent metagenome</name>
    <dbReference type="NCBI Taxonomy" id="652676"/>
    <lineage>
        <taxon>unclassified sequences</taxon>
        <taxon>metagenomes</taxon>
        <taxon>ecological metagenomes</taxon>
    </lineage>
</organism>
<feature type="transmembrane region" description="Helical" evidence="10">
    <location>
        <begin position="14"/>
        <end position="36"/>
    </location>
</feature>
<dbReference type="HAMAP" id="MF_00409">
    <property type="entry name" value="LpxK"/>
    <property type="match status" value="1"/>
</dbReference>
<evidence type="ECO:0000256" key="7">
    <source>
        <dbReference type="ARBA" id="ARBA00022777"/>
    </source>
</evidence>
<dbReference type="AlphaFoldDB" id="A0A1W1BVP2"/>
<dbReference type="Pfam" id="PF02606">
    <property type="entry name" value="LpxK"/>
    <property type="match status" value="2"/>
</dbReference>
<protein>
    <recommendedName>
        <fullName evidence="2">tetraacyldisaccharide 4'-kinase</fullName>
        <ecNumber evidence="2">2.7.1.130</ecNumber>
    </recommendedName>
</protein>
<keyword evidence="9" id="KW-0443">Lipid metabolism</keyword>
<evidence type="ECO:0000256" key="10">
    <source>
        <dbReference type="SAM" id="Phobius"/>
    </source>
</evidence>
<dbReference type="InterPro" id="IPR027417">
    <property type="entry name" value="P-loop_NTPase"/>
</dbReference>
<evidence type="ECO:0000256" key="5">
    <source>
        <dbReference type="ARBA" id="ARBA00022679"/>
    </source>
</evidence>
<dbReference type="SUPFAM" id="SSF52540">
    <property type="entry name" value="P-loop containing nucleoside triphosphate hydrolases"/>
    <property type="match status" value="1"/>
</dbReference>
<evidence type="ECO:0000256" key="2">
    <source>
        <dbReference type="ARBA" id="ARBA00012071"/>
    </source>
</evidence>
<keyword evidence="7 11" id="KW-0418">Kinase</keyword>
<dbReference type="PANTHER" id="PTHR42724">
    <property type="entry name" value="TETRAACYLDISACCHARIDE 4'-KINASE"/>
    <property type="match status" value="1"/>
</dbReference>
<dbReference type="UniPathway" id="UPA00359">
    <property type="reaction ID" value="UER00482"/>
</dbReference>
<evidence type="ECO:0000256" key="6">
    <source>
        <dbReference type="ARBA" id="ARBA00022741"/>
    </source>
</evidence>
<reference evidence="11" key="1">
    <citation type="submission" date="2016-10" db="EMBL/GenBank/DDBJ databases">
        <authorList>
            <person name="de Groot N.N."/>
        </authorList>
    </citation>
    <scope>NUCLEOTIDE SEQUENCE</scope>
</reference>
<dbReference type="NCBIfam" id="TIGR00682">
    <property type="entry name" value="lpxK"/>
    <property type="match status" value="1"/>
</dbReference>
<dbReference type="NCBIfam" id="NF001892">
    <property type="entry name" value="PRK00652.1-5"/>
    <property type="match status" value="1"/>
</dbReference>
<keyword evidence="10" id="KW-0472">Membrane</keyword>
<keyword evidence="4" id="KW-0441">Lipid A biosynthesis</keyword>
<dbReference type="GO" id="GO:0005886">
    <property type="term" value="C:plasma membrane"/>
    <property type="evidence" value="ECO:0007669"/>
    <property type="project" value="TreeGrafter"/>
</dbReference>
<evidence type="ECO:0000256" key="4">
    <source>
        <dbReference type="ARBA" id="ARBA00022556"/>
    </source>
</evidence>
<keyword evidence="8" id="KW-0067">ATP-binding</keyword>
<evidence type="ECO:0000256" key="1">
    <source>
        <dbReference type="ARBA" id="ARBA00004870"/>
    </source>
</evidence>
<evidence type="ECO:0000256" key="8">
    <source>
        <dbReference type="ARBA" id="ARBA00022840"/>
    </source>
</evidence>
<keyword evidence="5 11" id="KW-0808">Transferase</keyword>
<name>A0A1W1BVP2_9ZZZZ</name>
<dbReference type="EC" id="2.7.1.130" evidence="2"/>
<evidence type="ECO:0000256" key="3">
    <source>
        <dbReference type="ARBA" id="ARBA00022516"/>
    </source>
</evidence>
<sequence>MTYAYEQMLFAPKWYHYLTILVLLPVALLYGIFMFLRRVLTPKKSFDIPIVSIGNLIVGGSGKTPFVIALASRYKEVTVISRGYGRKSKGLLQVSQKGEILTTVEQSGDEPMLIATDLSDASVIVSEDRHKAIALAKEQGAKLIILDDGFNRVEIEKFEIVLEPEVIKNPLPFPAGPFREFGFTQKYADIVAKEGEDFVRKVSYEDLKPKMLLVTAISNPDRLDRYLPEGVVQKVYLEDHAYFEEEPLQRLMKECDAQSLLVTQKDAVKMQGFKLPLSIMKLKLEIKNEIFMQVDAYIKGYGHEK</sequence>
<gene>
    <name evidence="11" type="ORF">MNB_SV-8-970</name>
</gene>
<keyword evidence="10" id="KW-1133">Transmembrane helix</keyword>
<dbReference type="EMBL" id="FPHD01000046">
    <property type="protein sequence ID" value="SFV57565.1"/>
    <property type="molecule type" value="Genomic_DNA"/>
</dbReference>
<keyword evidence="10" id="KW-0812">Transmembrane</keyword>
<dbReference type="GO" id="GO:0005524">
    <property type="term" value="F:ATP binding"/>
    <property type="evidence" value="ECO:0007669"/>
    <property type="project" value="UniProtKB-KW"/>
</dbReference>
<comment type="pathway">
    <text evidence="1">Glycolipid biosynthesis; lipid IV(A) biosynthesis; lipid IV(A) from (3R)-3-hydroxytetradecanoyl-[acyl-carrier-protein] and UDP-N-acetyl-alpha-D-glucosamine: step 6/6.</text>
</comment>
<dbReference type="PANTHER" id="PTHR42724:SF1">
    <property type="entry name" value="TETRAACYLDISACCHARIDE 4'-KINASE, MITOCHONDRIAL-RELATED"/>
    <property type="match status" value="1"/>
</dbReference>
<accession>A0A1W1BVP2</accession>
<dbReference type="InterPro" id="IPR003758">
    <property type="entry name" value="LpxK"/>
</dbReference>
<dbReference type="GO" id="GO:0009029">
    <property type="term" value="F:lipid-A 4'-kinase activity"/>
    <property type="evidence" value="ECO:0007669"/>
    <property type="project" value="UniProtKB-EC"/>
</dbReference>
<proteinExistence type="inferred from homology"/>
<evidence type="ECO:0000256" key="9">
    <source>
        <dbReference type="ARBA" id="ARBA00023098"/>
    </source>
</evidence>
<keyword evidence="3" id="KW-0444">Lipid biosynthesis</keyword>
<dbReference type="GO" id="GO:0009245">
    <property type="term" value="P:lipid A biosynthetic process"/>
    <property type="evidence" value="ECO:0007669"/>
    <property type="project" value="UniProtKB-KW"/>
</dbReference>
<evidence type="ECO:0000313" key="11">
    <source>
        <dbReference type="EMBL" id="SFV57565.1"/>
    </source>
</evidence>
<dbReference type="GO" id="GO:0009244">
    <property type="term" value="P:lipopolysaccharide core region biosynthetic process"/>
    <property type="evidence" value="ECO:0007669"/>
    <property type="project" value="TreeGrafter"/>
</dbReference>